<reference evidence="2" key="1">
    <citation type="submission" date="2020-08" db="EMBL/GenBank/DDBJ databases">
        <title>Multicomponent nature underlies the extraordinary mechanical properties of spider dragline silk.</title>
        <authorList>
            <person name="Kono N."/>
            <person name="Nakamura H."/>
            <person name="Mori M."/>
            <person name="Yoshida Y."/>
            <person name="Ohtoshi R."/>
            <person name="Malay A.D."/>
            <person name="Moran D.A.P."/>
            <person name="Tomita M."/>
            <person name="Numata K."/>
            <person name="Arakawa K."/>
        </authorList>
    </citation>
    <scope>NUCLEOTIDE SEQUENCE</scope>
</reference>
<dbReference type="AlphaFoldDB" id="A0A8X6Y581"/>
<keyword evidence="1" id="KW-0472">Membrane</keyword>
<keyword evidence="1" id="KW-1133">Transmembrane helix</keyword>
<gene>
    <name evidence="2" type="primary">AVEN_106467_1</name>
    <name evidence="2" type="ORF">TNIN_170721</name>
</gene>
<feature type="transmembrane region" description="Helical" evidence="1">
    <location>
        <begin position="179"/>
        <end position="212"/>
    </location>
</feature>
<dbReference type="OrthoDB" id="6421446at2759"/>
<evidence type="ECO:0000313" key="3">
    <source>
        <dbReference type="Proteomes" id="UP000886998"/>
    </source>
</evidence>
<dbReference type="EMBL" id="BMAV01015220">
    <property type="protein sequence ID" value="GFY64393.1"/>
    <property type="molecule type" value="Genomic_DNA"/>
</dbReference>
<feature type="transmembrane region" description="Helical" evidence="1">
    <location>
        <begin position="373"/>
        <end position="393"/>
    </location>
</feature>
<proteinExistence type="predicted"/>
<sequence length="394" mass="45421">MVTFIKQLKPLVINEKSSIFQERVVSRDGSLWKILKMCGIDIFESSVKTKCCQLKVKFCLLLMHVTQIYIVSACTLSYFSNMTPLTILLPFAFSSIFPLAVWYATFAKRNAIRDIILEYHRNNIPQTKSFLYRKYVINSLLAVTFLIPVISAIGCMTSVEQDIAMKLYYSFHLCLEENFYSISLRFIVAHLIFFNQYIFVTIVSVMCGILYYHLSDLIRRFSGDLRCLQCRPFHHKDLLIRMQLHTSLFKLAHQLHNATSMTTCFILCSQFVNMFVVLTVCIMIGKEHWSAPLKWESVPEMSLIPISIVGMILCASRIPAQVENCNMSLQLLRDRLICESEMNWKNLLLVKVMMDKKFPHMSACSLAKFTPQLIVSIFGTFFTYGLLIVNMSVG</sequence>
<accession>A0A8X6Y581</accession>
<feature type="transmembrane region" description="Helical" evidence="1">
    <location>
        <begin position="85"/>
        <end position="106"/>
    </location>
</feature>
<feature type="transmembrane region" description="Helical" evidence="1">
    <location>
        <begin position="135"/>
        <end position="159"/>
    </location>
</feature>
<feature type="transmembrane region" description="Helical" evidence="1">
    <location>
        <begin position="264"/>
        <end position="285"/>
    </location>
</feature>
<keyword evidence="3" id="KW-1185">Reference proteome</keyword>
<name>A0A8X6Y581_9ARAC</name>
<dbReference type="Proteomes" id="UP000886998">
    <property type="component" value="Unassembled WGS sequence"/>
</dbReference>
<comment type="caution">
    <text evidence="2">The sequence shown here is derived from an EMBL/GenBank/DDBJ whole genome shotgun (WGS) entry which is preliminary data.</text>
</comment>
<evidence type="ECO:0000313" key="2">
    <source>
        <dbReference type="EMBL" id="GFY64393.1"/>
    </source>
</evidence>
<evidence type="ECO:0000256" key="1">
    <source>
        <dbReference type="SAM" id="Phobius"/>
    </source>
</evidence>
<keyword evidence="1" id="KW-0812">Transmembrane</keyword>
<feature type="transmembrane region" description="Helical" evidence="1">
    <location>
        <begin position="58"/>
        <end position="79"/>
    </location>
</feature>
<protein>
    <submittedName>
        <fullName evidence="2">Uncharacterized protein</fullName>
    </submittedName>
</protein>
<organism evidence="2 3">
    <name type="scientific">Trichonephila inaurata madagascariensis</name>
    <dbReference type="NCBI Taxonomy" id="2747483"/>
    <lineage>
        <taxon>Eukaryota</taxon>
        <taxon>Metazoa</taxon>
        <taxon>Ecdysozoa</taxon>
        <taxon>Arthropoda</taxon>
        <taxon>Chelicerata</taxon>
        <taxon>Arachnida</taxon>
        <taxon>Araneae</taxon>
        <taxon>Araneomorphae</taxon>
        <taxon>Entelegynae</taxon>
        <taxon>Araneoidea</taxon>
        <taxon>Nephilidae</taxon>
        <taxon>Trichonephila</taxon>
        <taxon>Trichonephila inaurata</taxon>
    </lineage>
</organism>